<sequence>MTSTSPFEYAEVINILAEGLRLGLFTKQQVTQWADSFILRDEQPDIFFIELALSPNDDEALTVLTEAVGSMSAETTPRPLFGAIYGQVLRQEKSIVEAALSLSPFTWEGELLTKREFDVVNDLYYTADLADAVGESDLAVLEKNTLEFLAPYQNYTIENYAHWNELDQEINLKLAPPSLSDDVIQKAATLQGPATPVRKHWWQFWK</sequence>
<dbReference type="EMBL" id="SEWE01000012">
    <property type="protein sequence ID" value="RYU80752.1"/>
    <property type="molecule type" value="Genomic_DNA"/>
</dbReference>
<name>A0A4Q5LCJ1_9BACT</name>
<dbReference type="AlphaFoldDB" id="A0A4Q5LCJ1"/>
<dbReference type="OrthoDB" id="878460at2"/>
<protein>
    <submittedName>
        <fullName evidence="1">Uncharacterized protein</fullName>
    </submittedName>
</protein>
<dbReference type="Proteomes" id="UP000294155">
    <property type="component" value="Unassembled WGS sequence"/>
</dbReference>
<gene>
    <name evidence="1" type="ORF">EWM57_07830</name>
</gene>
<accession>A0A4Q5LCJ1</accession>
<comment type="caution">
    <text evidence="1">The sequence shown here is derived from an EMBL/GenBank/DDBJ whole genome shotgun (WGS) entry which is preliminary data.</text>
</comment>
<keyword evidence="2" id="KW-1185">Reference proteome</keyword>
<proteinExistence type="predicted"/>
<reference evidence="1 2" key="1">
    <citation type="submission" date="2019-02" db="EMBL/GenBank/DDBJ databases">
        <title>Bacterial novel species isolated from soil.</title>
        <authorList>
            <person name="Jung H.-Y."/>
        </authorList>
    </citation>
    <scope>NUCLEOTIDE SEQUENCE [LARGE SCALE GENOMIC DNA]</scope>
    <source>
        <strain evidence="1 2">1-3-3-3</strain>
    </source>
</reference>
<dbReference type="RefSeq" id="WP_129920582.1">
    <property type="nucleotide sequence ID" value="NZ_SEWE01000012.1"/>
</dbReference>
<evidence type="ECO:0000313" key="2">
    <source>
        <dbReference type="Proteomes" id="UP000294155"/>
    </source>
</evidence>
<evidence type="ECO:0000313" key="1">
    <source>
        <dbReference type="EMBL" id="RYU80752.1"/>
    </source>
</evidence>
<organism evidence="1 2">
    <name type="scientific">Hymenobacter persicinus</name>
    <dbReference type="NCBI Taxonomy" id="2025506"/>
    <lineage>
        <taxon>Bacteria</taxon>
        <taxon>Pseudomonadati</taxon>
        <taxon>Bacteroidota</taxon>
        <taxon>Cytophagia</taxon>
        <taxon>Cytophagales</taxon>
        <taxon>Hymenobacteraceae</taxon>
        <taxon>Hymenobacter</taxon>
    </lineage>
</organism>